<dbReference type="GeneID" id="92788751"/>
<dbReference type="RefSeq" id="WP_076762448.1">
    <property type="nucleotide sequence ID" value="NZ_CP133085.1"/>
</dbReference>
<dbReference type="AlphaFoldDB" id="A0A1R1QLS1"/>
<evidence type="ECO:0000313" key="2">
    <source>
        <dbReference type="Proteomes" id="UP000187367"/>
    </source>
</evidence>
<dbReference type="OrthoDB" id="2691543at2"/>
<accession>A0A1R1QLS1</accession>
<gene>
    <name evidence="1" type="ORF">BW143_10770</name>
</gene>
<sequence>MYVGRDMSELDQTPKHEWKETELLFFHHAFQQMMPFLNEEGHAEYLEVVKEIQARGGLHRHEADYTHGTDIPYD</sequence>
<accession>A0A1R1RPW0</accession>
<dbReference type="Proteomes" id="UP000187367">
    <property type="component" value="Unassembled WGS sequence"/>
</dbReference>
<evidence type="ECO:0008006" key="3">
    <source>
        <dbReference type="Google" id="ProtNLM"/>
    </source>
</evidence>
<evidence type="ECO:0000313" key="1">
    <source>
        <dbReference type="EMBL" id="OMI05635.1"/>
    </source>
</evidence>
<organism evidence="1 2">
    <name type="scientific">Bacillus swezeyi</name>
    <dbReference type="NCBI Taxonomy" id="1925020"/>
    <lineage>
        <taxon>Bacteria</taxon>
        <taxon>Bacillati</taxon>
        <taxon>Bacillota</taxon>
        <taxon>Bacilli</taxon>
        <taxon>Bacillales</taxon>
        <taxon>Bacillaceae</taxon>
        <taxon>Bacillus</taxon>
    </lineage>
</organism>
<keyword evidence="2" id="KW-1185">Reference proteome</keyword>
<dbReference type="EMBL" id="MTJL01000018">
    <property type="protein sequence ID" value="OMI05635.1"/>
    <property type="molecule type" value="Genomic_DNA"/>
</dbReference>
<comment type="caution">
    <text evidence="1">The sequence shown here is derived from an EMBL/GenBank/DDBJ whole genome shotgun (WGS) entry which is preliminary data.</text>
</comment>
<name>A0A1R1QLS1_9BACI</name>
<protein>
    <recommendedName>
        <fullName evidence="3">Cytosolic protein</fullName>
    </recommendedName>
</protein>
<reference evidence="1 2" key="1">
    <citation type="submission" date="2017-01" db="EMBL/GenBank/DDBJ databases">
        <title>Bacillus phylogenomics.</title>
        <authorList>
            <person name="Dunlap C."/>
        </authorList>
    </citation>
    <scope>NUCLEOTIDE SEQUENCE [LARGE SCALE GENOMIC DNA]</scope>
    <source>
        <strain evidence="1 2">NRRL B-41282</strain>
    </source>
</reference>
<proteinExistence type="predicted"/>